<dbReference type="Proteomes" id="UP000887159">
    <property type="component" value="Unassembled WGS sequence"/>
</dbReference>
<organism evidence="2 3">
    <name type="scientific">Trichonephila clavipes</name>
    <name type="common">Golden silk orbweaver</name>
    <name type="synonym">Nephila clavipes</name>
    <dbReference type="NCBI Taxonomy" id="2585209"/>
    <lineage>
        <taxon>Eukaryota</taxon>
        <taxon>Metazoa</taxon>
        <taxon>Ecdysozoa</taxon>
        <taxon>Arthropoda</taxon>
        <taxon>Chelicerata</taxon>
        <taxon>Arachnida</taxon>
        <taxon>Araneae</taxon>
        <taxon>Araneomorphae</taxon>
        <taxon>Entelegynae</taxon>
        <taxon>Araneoidea</taxon>
        <taxon>Nephilidae</taxon>
        <taxon>Trichonephila</taxon>
    </lineage>
</organism>
<sequence>MRANPYNGRVEKLECIRRMQMCMSTRLLHLNDKNREKKFSGGKSLKYCKRLTEILVSTIQKYYCMAIRNNINDLHSLKNAVWAVYFLSSNESPQHGLCPAGVNSWCKFQKAEAECNQKHYEHKHIRTCSVPGVAKLLDSPSHFSKFEIFLSEKYKKKVICSKGIYVCQTPVQESQDAEPIVNPTNSGAENFSDGATCVIGIKRSSQEEDIKATKLVKKPDSEKLVQESSNGAKTTTIIDFPENVSLRDILDGIDLDRFFVKFCKRFHDGSILMFFEKIMKL</sequence>
<accession>A0A8X6W5N3</accession>
<dbReference type="EMBL" id="BMAU01021386">
    <property type="protein sequence ID" value="GFY28730.1"/>
    <property type="molecule type" value="Genomic_DNA"/>
</dbReference>
<dbReference type="AlphaFoldDB" id="A0A8X6W5N3"/>
<evidence type="ECO:0000313" key="3">
    <source>
        <dbReference type="Proteomes" id="UP000887159"/>
    </source>
</evidence>
<dbReference type="InterPro" id="IPR049012">
    <property type="entry name" value="Mutator_transp_dom"/>
</dbReference>
<reference evidence="2" key="1">
    <citation type="submission" date="2020-08" db="EMBL/GenBank/DDBJ databases">
        <title>Multicomponent nature underlies the extraordinary mechanical properties of spider dragline silk.</title>
        <authorList>
            <person name="Kono N."/>
            <person name="Nakamura H."/>
            <person name="Mori M."/>
            <person name="Yoshida Y."/>
            <person name="Ohtoshi R."/>
            <person name="Malay A.D."/>
            <person name="Moran D.A.P."/>
            <person name="Tomita M."/>
            <person name="Numata K."/>
            <person name="Arakawa K."/>
        </authorList>
    </citation>
    <scope>NUCLEOTIDE SEQUENCE</scope>
</reference>
<keyword evidence="3" id="KW-1185">Reference proteome</keyword>
<proteinExistence type="predicted"/>
<name>A0A8X6W5N3_TRICX</name>
<evidence type="ECO:0000259" key="1">
    <source>
        <dbReference type="Pfam" id="PF20700"/>
    </source>
</evidence>
<feature type="domain" description="Mutator-like transposase" evidence="1">
    <location>
        <begin position="7"/>
        <end position="106"/>
    </location>
</feature>
<protein>
    <recommendedName>
        <fullName evidence="1">Mutator-like transposase domain-containing protein</fullName>
    </recommendedName>
</protein>
<dbReference type="Pfam" id="PF20700">
    <property type="entry name" value="Mutator"/>
    <property type="match status" value="1"/>
</dbReference>
<evidence type="ECO:0000313" key="2">
    <source>
        <dbReference type="EMBL" id="GFY28730.1"/>
    </source>
</evidence>
<gene>
    <name evidence="2" type="ORF">TNCV_3440971</name>
</gene>
<comment type="caution">
    <text evidence="2">The sequence shown here is derived from an EMBL/GenBank/DDBJ whole genome shotgun (WGS) entry which is preliminary data.</text>
</comment>